<accession>A0ABX4HIX2</accession>
<dbReference type="EMBL" id="NSKA01000002">
    <property type="protein sequence ID" value="PAU72437.1"/>
    <property type="molecule type" value="Genomic_DNA"/>
</dbReference>
<dbReference type="RefSeq" id="WP_095602897.1">
    <property type="nucleotide sequence ID" value="NZ_NSKA01000002.1"/>
</dbReference>
<dbReference type="Proteomes" id="UP000218675">
    <property type="component" value="Unassembled WGS sequence"/>
</dbReference>
<name>A0ABX4HIX2_9GAMM</name>
<feature type="region of interest" description="Disordered" evidence="1">
    <location>
        <begin position="196"/>
        <end position="224"/>
    </location>
</feature>
<sequence>MENLEIREKVREYFLNACKPLDRDRYTQESAYVDAFIGRLDGELDFGPQNGSIKFTPTIVADRGPGSAENKFGADFAIVFQSMGVEAPTQKAIISQAKNGSVDKLSKAETERLQLQCKKMARVTTEYLILEAPMSMGAMPTVRFGDKAKESWEGDSIAFDEYFLEHVLSCRHGDRRSSFVKGVATSNLSGIKVDVDGLEYTPEKKPRKKHSRKPSLGNNGGKQP</sequence>
<protein>
    <recommendedName>
        <fullName evidence="4">Restriction endonuclease</fullName>
    </recommendedName>
</protein>
<reference evidence="2 3" key="1">
    <citation type="submission" date="2017-08" db="EMBL/GenBank/DDBJ databases">
        <title>Halomonas binhaiensis sp. nov., isolated from saline alkaline soil.</title>
        <authorList>
            <person name="Wang D."/>
            <person name="Zhang G."/>
        </authorList>
    </citation>
    <scope>NUCLEOTIDE SEQUENCE [LARGE SCALE GENOMIC DNA]</scope>
    <source>
        <strain evidence="2 3">WN018</strain>
    </source>
</reference>
<organism evidence="2 3">
    <name type="scientific">Vreelandella alkaliphila</name>
    <dbReference type="NCBI Taxonomy" id="272774"/>
    <lineage>
        <taxon>Bacteria</taxon>
        <taxon>Pseudomonadati</taxon>
        <taxon>Pseudomonadota</taxon>
        <taxon>Gammaproteobacteria</taxon>
        <taxon>Oceanospirillales</taxon>
        <taxon>Halomonadaceae</taxon>
        <taxon>Vreelandella</taxon>
    </lineage>
</organism>
<evidence type="ECO:0000313" key="3">
    <source>
        <dbReference type="Proteomes" id="UP000218675"/>
    </source>
</evidence>
<keyword evidence="3" id="KW-1185">Reference proteome</keyword>
<evidence type="ECO:0008006" key="4">
    <source>
        <dbReference type="Google" id="ProtNLM"/>
    </source>
</evidence>
<gene>
    <name evidence="2" type="ORF">CK497_04735</name>
</gene>
<evidence type="ECO:0000313" key="2">
    <source>
        <dbReference type="EMBL" id="PAU72437.1"/>
    </source>
</evidence>
<evidence type="ECO:0000256" key="1">
    <source>
        <dbReference type="SAM" id="MobiDB-lite"/>
    </source>
</evidence>
<comment type="caution">
    <text evidence="2">The sequence shown here is derived from an EMBL/GenBank/DDBJ whole genome shotgun (WGS) entry which is preliminary data.</text>
</comment>
<proteinExistence type="predicted"/>